<evidence type="ECO:0000256" key="5">
    <source>
        <dbReference type="ARBA" id="ARBA00023002"/>
    </source>
</evidence>
<evidence type="ECO:0000256" key="1">
    <source>
        <dbReference type="ARBA" id="ARBA00001974"/>
    </source>
</evidence>
<dbReference type="GO" id="GO:0016972">
    <property type="term" value="F:thiol oxidase activity"/>
    <property type="evidence" value="ECO:0007669"/>
    <property type="project" value="UniProtKB-EC"/>
</dbReference>
<dbReference type="EC" id="1.8.3.2" evidence="2"/>
<evidence type="ECO:0000256" key="6">
    <source>
        <dbReference type="ARBA" id="ARBA00023157"/>
    </source>
</evidence>
<accession>A0A6C0DC04</accession>
<protein>
    <recommendedName>
        <fullName evidence="2">thiol oxidase</fullName>
        <ecNumber evidence="2">1.8.3.2</ecNumber>
    </recommendedName>
</protein>
<evidence type="ECO:0000313" key="8">
    <source>
        <dbReference type="EMBL" id="QHT14526.1"/>
    </source>
</evidence>
<evidence type="ECO:0000256" key="2">
    <source>
        <dbReference type="ARBA" id="ARBA00012512"/>
    </source>
</evidence>
<evidence type="ECO:0000256" key="3">
    <source>
        <dbReference type="ARBA" id="ARBA00022630"/>
    </source>
</evidence>
<dbReference type="AlphaFoldDB" id="A0A6C0DC04"/>
<keyword evidence="4" id="KW-0274">FAD</keyword>
<dbReference type="InterPro" id="IPR017905">
    <property type="entry name" value="ERV/ALR_sulphydryl_oxidase"/>
</dbReference>
<dbReference type="SUPFAM" id="SSF69000">
    <property type="entry name" value="FAD-dependent thiol oxidase"/>
    <property type="match status" value="1"/>
</dbReference>
<evidence type="ECO:0000259" key="7">
    <source>
        <dbReference type="PROSITE" id="PS51324"/>
    </source>
</evidence>
<feature type="domain" description="ERV/ALR sulfhydryl oxidase" evidence="7">
    <location>
        <begin position="2"/>
        <end position="105"/>
    </location>
</feature>
<sequence>MESPQNSIWGPELWMILHSSAERIGTKASHLPKEETRIWVGLLRSLQYSLPCPLCKKHYTAYSTSFPLPAITREIVRSWLFNLHQQVNQRTGKPDFTESVSEKYGQPFHFSKHFSIFAKHMSHAVRLGWCAREDVQRTARFFEEMKRFYDFF</sequence>
<comment type="cofactor">
    <cofactor evidence="1">
        <name>FAD</name>
        <dbReference type="ChEBI" id="CHEBI:57692"/>
    </cofactor>
</comment>
<keyword evidence="3" id="KW-0285">Flavoprotein</keyword>
<organism evidence="8">
    <name type="scientific">viral metagenome</name>
    <dbReference type="NCBI Taxonomy" id="1070528"/>
    <lineage>
        <taxon>unclassified sequences</taxon>
        <taxon>metagenomes</taxon>
        <taxon>organismal metagenomes</taxon>
    </lineage>
</organism>
<keyword evidence="5" id="KW-0560">Oxidoreductase</keyword>
<proteinExistence type="predicted"/>
<reference evidence="8" key="1">
    <citation type="journal article" date="2020" name="Nature">
        <title>Giant virus diversity and host interactions through global metagenomics.</title>
        <authorList>
            <person name="Schulz F."/>
            <person name="Roux S."/>
            <person name="Paez-Espino D."/>
            <person name="Jungbluth S."/>
            <person name="Walsh D.A."/>
            <person name="Denef V.J."/>
            <person name="McMahon K.D."/>
            <person name="Konstantinidis K.T."/>
            <person name="Eloe-Fadrosh E.A."/>
            <person name="Kyrpides N.C."/>
            <person name="Woyke T."/>
        </authorList>
    </citation>
    <scope>NUCLEOTIDE SEQUENCE</scope>
    <source>
        <strain evidence="8">GVMAG-M-3300023174-141</strain>
    </source>
</reference>
<dbReference type="EMBL" id="MN739586">
    <property type="protein sequence ID" value="QHT14526.1"/>
    <property type="molecule type" value="Genomic_DNA"/>
</dbReference>
<dbReference type="Gene3D" id="1.20.120.310">
    <property type="entry name" value="ERV/ALR sulfhydryl oxidase domain"/>
    <property type="match status" value="1"/>
</dbReference>
<dbReference type="InterPro" id="IPR036774">
    <property type="entry name" value="ERV/ALR_sulphydryl_oxid_sf"/>
</dbReference>
<keyword evidence="6" id="KW-1015">Disulfide bond</keyword>
<dbReference type="Pfam" id="PF04777">
    <property type="entry name" value="Evr1_Alr"/>
    <property type="match status" value="1"/>
</dbReference>
<dbReference type="PROSITE" id="PS51324">
    <property type="entry name" value="ERV_ALR"/>
    <property type="match status" value="1"/>
</dbReference>
<name>A0A6C0DC04_9ZZZZ</name>
<evidence type="ECO:0000256" key="4">
    <source>
        <dbReference type="ARBA" id="ARBA00022827"/>
    </source>
</evidence>